<feature type="compositionally biased region" description="Polar residues" evidence="1">
    <location>
        <begin position="20"/>
        <end position="36"/>
    </location>
</feature>
<gene>
    <name evidence="2" type="ORF">RHO25_003881</name>
</gene>
<evidence type="ECO:0000313" key="2">
    <source>
        <dbReference type="EMBL" id="WPA99264.1"/>
    </source>
</evidence>
<reference evidence="2 3" key="1">
    <citation type="submission" date="2023-09" db="EMBL/GenBank/DDBJ databases">
        <title>Complete-Gapless Cercospora beticola genome.</title>
        <authorList>
            <person name="Wyatt N.A."/>
            <person name="Spanner R.E."/>
            <person name="Bolton M.D."/>
        </authorList>
    </citation>
    <scope>NUCLEOTIDE SEQUENCE [LARGE SCALE GENOMIC DNA]</scope>
    <source>
        <strain evidence="2">Cb09-40</strain>
    </source>
</reference>
<dbReference type="EMBL" id="CP134185">
    <property type="protein sequence ID" value="WPA99264.1"/>
    <property type="molecule type" value="Genomic_DNA"/>
</dbReference>
<proteinExistence type="predicted"/>
<feature type="region of interest" description="Disordered" evidence="1">
    <location>
        <begin position="1"/>
        <end position="36"/>
    </location>
</feature>
<evidence type="ECO:0000256" key="1">
    <source>
        <dbReference type="SAM" id="MobiDB-lite"/>
    </source>
</evidence>
<name>A0ABZ0NIE8_CERBT</name>
<keyword evidence="3" id="KW-1185">Reference proteome</keyword>
<dbReference type="GeneID" id="35430419"/>
<feature type="compositionally biased region" description="Acidic residues" evidence="1">
    <location>
        <begin position="282"/>
        <end position="316"/>
    </location>
</feature>
<protein>
    <submittedName>
        <fullName evidence="2">Uncharacterized protein</fullName>
    </submittedName>
</protein>
<dbReference type="Proteomes" id="UP001302367">
    <property type="component" value="Chromosome 2"/>
</dbReference>
<accession>A0ABZ0NIE8</accession>
<evidence type="ECO:0000313" key="3">
    <source>
        <dbReference type="Proteomes" id="UP001302367"/>
    </source>
</evidence>
<organism evidence="2 3">
    <name type="scientific">Cercospora beticola</name>
    <name type="common">Sugarbeet leaf spot fungus</name>
    <dbReference type="NCBI Taxonomy" id="122368"/>
    <lineage>
        <taxon>Eukaryota</taxon>
        <taxon>Fungi</taxon>
        <taxon>Dikarya</taxon>
        <taxon>Ascomycota</taxon>
        <taxon>Pezizomycotina</taxon>
        <taxon>Dothideomycetes</taxon>
        <taxon>Dothideomycetidae</taxon>
        <taxon>Mycosphaerellales</taxon>
        <taxon>Mycosphaerellaceae</taxon>
        <taxon>Cercospora</taxon>
    </lineage>
</organism>
<dbReference type="RefSeq" id="XP_065458533.1">
    <property type="nucleotide sequence ID" value="XM_065602461.1"/>
</dbReference>
<feature type="region of interest" description="Disordered" evidence="1">
    <location>
        <begin position="280"/>
        <end position="339"/>
    </location>
</feature>
<sequence length="475" mass="52946">MNPAAKRQRTDDADGVGTNPHASAQHQQVPYGSSGIPGQTYQTYVPRYSDAPIAGGPYTVANTYYHPPHQYAPIYMPPPRPSQMYYPNPIPDGITVPRIEELDTSGLVQSTLVNHYVQQAFEEQSEIIDFDHLSKRAWHAINSQYAGMSGSKQYDRSWDVTRDVVECIESIRGQVKEFSSFDTKVNALETLRKIAKTILLSGDVIGHEVRQHFQCESAFSEAVAEILDSMSEDECVAAGQNVSEVGKGTLLEKLEWVCAEAEDHCLEDLDVSEACARLRYDDPDEVTDEEYEKEDEGGGDDQDEEEDEDENQEDYEREMKDPPEETMDEATHQTRTRNRLTPLNSQLALIKQQHEKSFDAAGEIGVQIALIRELAEATDYGYAKEMALDALVNIGNLILMAEGSVVAKEIRAQLSHVQIIPELILSIVRSISESDRKAIGKEGRLTEDLTRLIAVAKGRAVTVYDCLGQAIEMLS</sequence>